<dbReference type="STRING" id="93759.A0A1R3KUN1"/>
<feature type="transmembrane region" description="Helical" evidence="1">
    <location>
        <begin position="83"/>
        <end position="108"/>
    </location>
</feature>
<proteinExistence type="predicted"/>
<dbReference type="InterPro" id="IPR004158">
    <property type="entry name" value="DUF247_pln"/>
</dbReference>
<keyword evidence="3" id="KW-1185">Reference proteome</keyword>
<dbReference type="Proteomes" id="UP000187203">
    <property type="component" value="Unassembled WGS sequence"/>
</dbReference>
<reference evidence="3" key="1">
    <citation type="submission" date="2013-09" db="EMBL/GenBank/DDBJ databases">
        <title>Corchorus olitorius genome sequencing.</title>
        <authorList>
            <person name="Alam M."/>
            <person name="Haque M.S."/>
            <person name="Islam M.S."/>
            <person name="Emdad E.M."/>
            <person name="Islam M.M."/>
            <person name="Ahmed B."/>
            <person name="Halim A."/>
            <person name="Hossen Q.M.M."/>
            <person name="Hossain M.Z."/>
            <person name="Ahmed R."/>
            <person name="Khan M.M."/>
            <person name="Islam R."/>
            <person name="Rashid M.M."/>
            <person name="Khan S.A."/>
            <person name="Rahman M.S."/>
            <person name="Alam M."/>
            <person name="Yahiya A.S."/>
            <person name="Khan M.S."/>
            <person name="Azam M.S."/>
            <person name="Haque T."/>
            <person name="Lashkar M.Z.H."/>
            <person name="Akhand A.I."/>
            <person name="Morshed G."/>
            <person name="Roy S."/>
            <person name="Uddin K.S."/>
            <person name="Rabeya T."/>
            <person name="Hossain A.S."/>
            <person name="Chowdhury A."/>
            <person name="Snigdha A.R."/>
            <person name="Mortoza M.S."/>
            <person name="Matin S.A."/>
            <person name="Hoque S.M.E."/>
            <person name="Islam M.K."/>
            <person name="Roy D.K."/>
            <person name="Haider R."/>
            <person name="Moosa M.M."/>
            <person name="Elias S.M."/>
            <person name="Hasan A.M."/>
            <person name="Jahan S."/>
            <person name="Shafiuddin M."/>
            <person name="Mahmood N."/>
            <person name="Shommy N.S."/>
        </authorList>
    </citation>
    <scope>NUCLEOTIDE SEQUENCE [LARGE SCALE GENOMIC DNA]</scope>
    <source>
        <strain evidence="3">cv. O-4</strain>
    </source>
</reference>
<evidence type="ECO:0000313" key="3">
    <source>
        <dbReference type="Proteomes" id="UP000187203"/>
    </source>
</evidence>
<organism evidence="2 3">
    <name type="scientific">Corchorus olitorius</name>
    <dbReference type="NCBI Taxonomy" id="93759"/>
    <lineage>
        <taxon>Eukaryota</taxon>
        <taxon>Viridiplantae</taxon>
        <taxon>Streptophyta</taxon>
        <taxon>Embryophyta</taxon>
        <taxon>Tracheophyta</taxon>
        <taxon>Spermatophyta</taxon>
        <taxon>Magnoliopsida</taxon>
        <taxon>eudicotyledons</taxon>
        <taxon>Gunneridae</taxon>
        <taxon>Pentapetalae</taxon>
        <taxon>rosids</taxon>
        <taxon>malvids</taxon>
        <taxon>Malvales</taxon>
        <taxon>Malvaceae</taxon>
        <taxon>Grewioideae</taxon>
        <taxon>Apeibeae</taxon>
        <taxon>Corchorus</taxon>
    </lineage>
</organism>
<dbReference type="EMBL" id="AWUE01011254">
    <property type="protein sequence ID" value="OMP10803.1"/>
    <property type="molecule type" value="Genomic_DNA"/>
</dbReference>
<keyword evidence="1" id="KW-0812">Transmembrane</keyword>
<dbReference type="AlphaFoldDB" id="A0A1R3KUN1"/>
<dbReference type="PANTHER" id="PTHR31170">
    <property type="entry name" value="BNAC04G53230D PROTEIN"/>
    <property type="match status" value="1"/>
</dbReference>
<keyword evidence="1" id="KW-1133">Transmembrane helix</keyword>
<keyword evidence="1" id="KW-0472">Membrane</keyword>
<dbReference type="OrthoDB" id="1849062at2759"/>
<protein>
    <submittedName>
        <fullName evidence="2">Uncharacterized protein</fullName>
    </submittedName>
</protein>
<dbReference type="PANTHER" id="PTHR31170:SF21">
    <property type="match status" value="1"/>
</dbReference>
<name>A0A1R3KUN1_9ROSI</name>
<dbReference type="Pfam" id="PF03140">
    <property type="entry name" value="DUF247"/>
    <property type="match status" value="1"/>
</dbReference>
<sequence length="115" mass="13344">MGCLINTPSDAGFLCDHKIIENYFGTDEEIAGFFNNVGKDVAFDIEKSYLAKVFEDVNEYYRNDWHVRWAEFKHVYFDTPWSFISALAAVMLLIFTMIQAFFATYAYLLPPNNSK</sequence>
<gene>
    <name evidence="2" type="ORF">COLO4_04255</name>
</gene>
<evidence type="ECO:0000313" key="2">
    <source>
        <dbReference type="EMBL" id="OMP10803.1"/>
    </source>
</evidence>
<evidence type="ECO:0000256" key="1">
    <source>
        <dbReference type="SAM" id="Phobius"/>
    </source>
</evidence>
<accession>A0A1R3KUN1</accession>
<comment type="caution">
    <text evidence="2">The sequence shown here is derived from an EMBL/GenBank/DDBJ whole genome shotgun (WGS) entry which is preliminary data.</text>
</comment>